<dbReference type="CDD" id="cd08414">
    <property type="entry name" value="PBP2_LTTR_aromatics_like"/>
    <property type="match status" value="1"/>
</dbReference>
<dbReference type="InterPro" id="IPR036390">
    <property type="entry name" value="WH_DNA-bd_sf"/>
</dbReference>
<gene>
    <name evidence="6" type="ORF">FNH05_12505</name>
</gene>
<evidence type="ECO:0000256" key="4">
    <source>
        <dbReference type="ARBA" id="ARBA00023163"/>
    </source>
</evidence>
<evidence type="ECO:0000313" key="7">
    <source>
        <dbReference type="Proteomes" id="UP000320011"/>
    </source>
</evidence>
<organism evidence="6 7">
    <name type="scientific">Amycolatopsis rhizosphaerae</name>
    <dbReference type="NCBI Taxonomy" id="2053003"/>
    <lineage>
        <taxon>Bacteria</taxon>
        <taxon>Bacillati</taxon>
        <taxon>Actinomycetota</taxon>
        <taxon>Actinomycetes</taxon>
        <taxon>Pseudonocardiales</taxon>
        <taxon>Pseudonocardiaceae</taxon>
        <taxon>Amycolatopsis</taxon>
    </lineage>
</organism>
<keyword evidence="3" id="KW-0238">DNA-binding</keyword>
<dbReference type="GO" id="GO:0003700">
    <property type="term" value="F:DNA-binding transcription factor activity"/>
    <property type="evidence" value="ECO:0007669"/>
    <property type="project" value="InterPro"/>
</dbReference>
<dbReference type="SUPFAM" id="SSF46785">
    <property type="entry name" value="Winged helix' DNA-binding domain"/>
    <property type="match status" value="1"/>
</dbReference>
<keyword evidence="2" id="KW-0805">Transcription regulation</keyword>
<dbReference type="Pfam" id="PF03466">
    <property type="entry name" value="LysR_substrate"/>
    <property type="match status" value="1"/>
</dbReference>
<dbReference type="GO" id="GO:0032993">
    <property type="term" value="C:protein-DNA complex"/>
    <property type="evidence" value="ECO:0007669"/>
    <property type="project" value="TreeGrafter"/>
</dbReference>
<evidence type="ECO:0000259" key="5">
    <source>
        <dbReference type="PROSITE" id="PS50931"/>
    </source>
</evidence>
<dbReference type="Proteomes" id="UP000320011">
    <property type="component" value="Unassembled WGS sequence"/>
</dbReference>
<proteinExistence type="inferred from homology"/>
<evidence type="ECO:0000256" key="2">
    <source>
        <dbReference type="ARBA" id="ARBA00023015"/>
    </source>
</evidence>
<keyword evidence="7" id="KW-1185">Reference proteome</keyword>
<comment type="similarity">
    <text evidence="1">Belongs to the LysR transcriptional regulatory family.</text>
</comment>
<dbReference type="Pfam" id="PF00126">
    <property type="entry name" value="HTH_1"/>
    <property type="match status" value="1"/>
</dbReference>
<dbReference type="Gene3D" id="3.40.190.10">
    <property type="entry name" value="Periplasmic binding protein-like II"/>
    <property type="match status" value="2"/>
</dbReference>
<protein>
    <submittedName>
        <fullName evidence="6">LysR family transcriptional regulator</fullName>
    </submittedName>
</protein>
<dbReference type="EMBL" id="VJWX01000097">
    <property type="protein sequence ID" value="TVT52772.1"/>
    <property type="molecule type" value="Genomic_DNA"/>
</dbReference>
<dbReference type="PANTHER" id="PTHR30346:SF0">
    <property type="entry name" value="HCA OPERON TRANSCRIPTIONAL ACTIVATOR HCAR"/>
    <property type="match status" value="1"/>
</dbReference>
<evidence type="ECO:0000256" key="3">
    <source>
        <dbReference type="ARBA" id="ARBA00023125"/>
    </source>
</evidence>
<dbReference type="FunFam" id="1.10.10.10:FF:000001">
    <property type="entry name" value="LysR family transcriptional regulator"/>
    <property type="match status" value="1"/>
</dbReference>
<keyword evidence="4" id="KW-0804">Transcription</keyword>
<sequence>MDIRVQDLRYFVAVADELSFTRAAEALFVSQPALSKQIRRLEAALGARLLDRDRRTVALTEAGAVLLPRARQMVRSWCGAEAEIAALAATGRTTLTVGFQTRIGRGLIPAITTRMREALPGWRLVFRQVPWHDPTAGLARGETDVAIAWLPVPADGTYAWKVVSTEDRWVALPGGHRLAEREVVPFRELEAEPFLALPASAGPTRDFWLATGQRDCPPRIAAEAVTAEEAMEGVAAGLGVTLIAAGDAEINRRDDVVCRPVEGLPPSRLAVVWRAVDERPAVRLFAEACVRCLCA</sequence>
<dbReference type="AlphaFoldDB" id="A0A558CVK6"/>
<dbReference type="GO" id="GO:0003677">
    <property type="term" value="F:DNA binding"/>
    <property type="evidence" value="ECO:0007669"/>
    <property type="project" value="UniProtKB-KW"/>
</dbReference>
<evidence type="ECO:0000313" key="6">
    <source>
        <dbReference type="EMBL" id="TVT52772.1"/>
    </source>
</evidence>
<dbReference type="PRINTS" id="PR00039">
    <property type="entry name" value="HTHLYSR"/>
</dbReference>
<name>A0A558CVK6_9PSEU</name>
<dbReference type="RefSeq" id="WP_144587653.1">
    <property type="nucleotide sequence ID" value="NZ_VJWX01000097.1"/>
</dbReference>
<dbReference type="InterPro" id="IPR000847">
    <property type="entry name" value="LysR_HTH_N"/>
</dbReference>
<dbReference type="Gene3D" id="1.10.10.10">
    <property type="entry name" value="Winged helix-like DNA-binding domain superfamily/Winged helix DNA-binding domain"/>
    <property type="match status" value="1"/>
</dbReference>
<dbReference type="PANTHER" id="PTHR30346">
    <property type="entry name" value="TRANSCRIPTIONAL DUAL REGULATOR HCAR-RELATED"/>
    <property type="match status" value="1"/>
</dbReference>
<dbReference type="SUPFAM" id="SSF53850">
    <property type="entry name" value="Periplasmic binding protein-like II"/>
    <property type="match status" value="1"/>
</dbReference>
<dbReference type="InterPro" id="IPR036388">
    <property type="entry name" value="WH-like_DNA-bd_sf"/>
</dbReference>
<comment type="caution">
    <text evidence="6">The sequence shown here is derived from an EMBL/GenBank/DDBJ whole genome shotgun (WGS) entry which is preliminary data.</text>
</comment>
<dbReference type="PROSITE" id="PS50931">
    <property type="entry name" value="HTH_LYSR"/>
    <property type="match status" value="1"/>
</dbReference>
<evidence type="ECO:0000256" key="1">
    <source>
        <dbReference type="ARBA" id="ARBA00009437"/>
    </source>
</evidence>
<feature type="domain" description="HTH lysR-type" evidence="5">
    <location>
        <begin position="1"/>
        <end position="60"/>
    </location>
</feature>
<dbReference type="InterPro" id="IPR005119">
    <property type="entry name" value="LysR_subst-bd"/>
</dbReference>
<reference evidence="6 7" key="1">
    <citation type="submission" date="2019-07" db="EMBL/GenBank/DDBJ databases">
        <authorList>
            <person name="Duangmal K."/>
            <person name="Teo W.F.A."/>
        </authorList>
    </citation>
    <scope>NUCLEOTIDE SEQUENCE [LARGE SCALE GENOMIC DNA]</scope>
    <source>
        <strain evidence="6 7">TBRC 6029</strain>
    </source>
</reference>
<reference evidence="6 7" key="2">
    <citation type="submission" date="2019-08" db="EMBL/GenBank/DDBJ databases">
        <title>Amycolatopsis acidicola sp. nov., isolated from peat swamp forest soil.</title>
        <authorList>
            <person name="Srisuk N."/>
        </authorList>
    </citation>
    <scope>NUCLEOTIDE SEQUENCE [LARGE SCALE GENOMIC DNA]</scope>
    <source>
        <strain evidence="6 7">TBRC 6029</strain>
    </source>
</reference>
<accession>A0A558CVK6</accession>
<dbReference type="OrthoDB" id="4140098at2"/>